<dbReference type="EMBL" id="JROU02000620">
    <property type="protein sequence ID" value="OEH78788.1"/>
    <property type="molecule type" value="Genomic_DNA"/>
</dbReference>
<dbReference type="Proteomes" id="UP000095192">
    <property type="component" value="Unassembled WGS sequence"/>
</dbReference>
<name>A0A1D3D5S1_9EIME</name>
<evidence type="ECO:0000313" key="1">
    <source>
        <dbReference type="EMBL" id="OEH78788.1"/>
    </source>
</evidence>
<reference evidence="1 2" key="1">
    <citation type="journal article" date="2016" name="BMC Genomics">
        <title>Comparative genomics reveals Cyclospora cayetanensis possesses coccidia-like metabolism and invasion components but unique surface antigens.</title>
        <authorList>
            <person name="Liu S."/>
            <person name="Wang L."/>
            <person name="Zheng H."/>
            <person name="Xu Z."/>
            <person name="Roellig D.M."/>
            <person name="Li N."/>
            <person name="Frace M.A."/>
            <person name="Tang K."/>
            <person name="Arrowood M.J."/>
            <person name="Moss D.M."/>
            <person name="Zhang L."/>
            <person name="Feng Y."/>
            <person name="Xiao L."/>
        </authorList>
    </citation>
    <scope>NUCLEOTIDE SEQUENCE [LARGE SCALE GENOMIC DNA]</scope>
    <source>
        <strain evidence="1 2">CHN_HEN01</strain>
    </source>
</reference>
<accession>A0A1D3D5S1</accession>
<proteinExistence type="predicted"/>
<organism evidence="1 2">
    <name type="scientific">Cyclospora cayetanensis</name>
    <dbReference type="NCBI Taxonomy" id="88456"/>
    <lineage>
        <taxon>Eukaryota</taxon>
        <taxon>Sar</taxon>
        <taxon>Alveolata</taxon>
        <taxon>Apicomplexa</taxon>
        <taxon>Conoidasida</taxon>
        <taxon>Coccidia</taxon>
        <taxon>Eucoccidiorida</taxon>
        <taxon>Eimeriorina</taxon>
        <taxon>Eimeriidae</taxon>
        <taxon>Cyclospora</taxon>
    </lineage>
</organism>
<gene>
    <name evidence="1" type="ORF">cyc_08517</name>
</gene>
<sequence>MGKYSKIQAAFEDAPCVVPPDEGKIAFPAECLSNGDMLQRSTQQLDLEILRELKQRKSTVDWYTEVYGVVSRERPSLEQELLYNWLISGAPEVLRTNKLNSYVFGSEDRAMSGSRTCGSRICASSLKPRVYGKGEKTAKGNMCP</sequence>
<comment type="caution">
    <text evidence="1">The sequence shown here is derived from an EMBL/GenBank/DDBJ whole genome shotgun (WGS) entry which is preliminary data.</text>
</comment>
<dbReference type="InParanoid" id="A0A1D3D5S1"/>
<dbReference type="VEuPathDB" id="ToxoDB:cyc_08517"/>
<dbReference type="AlphaFoldDB" id="A0A1D3D5S1"/>
<keyword evidence="2" id="KW-1185">Reference proteome</keyword>
<protein>
    <submittedName>
        <fullName evidence="1">Uncharacterized protein</fullName>
    </submittedName>
</protein>
<evidence type="ECO:0000313" key="2">
    <source>
        <dbReference type="Proteomes" id="UP000095192"/>
    </source>
</evidence>